<dbReference type="InterPro" id="IPR010827">
    <property type="entry name" value="BamA/TamA_POTRA"/>
</dbReference>
<comment type="similarity">
    <text evidence="2">Belongs to the TamA family.</text>
</comment>
<dbReference type="InterPro" id="IPR039910">
    <property type="entry name" value="D15-like"/>
</dbReference>
<evidence type="ECO:0000256" key="2">
    <source>
        <dbReference type="ARBA" id="ARBA00010248"/>
    </source>
</evidence>
<dbReference type="AlphaFoldDB" id="A0A266QD04"/>
<feature type="domain" description="TamA POTRA" evidence="13">
    <location>
        <begin position="49"/>
        <end position="125"/>
    </location>
</feature>
<evidence type="ECO:0000256" key="5">
    <source>
        <dbReference type="ARBA" id="ARBA00022692"/>
    </source>
</evidence>
<comment type="subcellular location">
    <subcellularLocation>
        <location evidence="1">Cell outer membrane</location>
    </subcellularLocation>
</comment>
<dbReference type="PANTHER" id="PTHR12815:SF47">
    <property type="entry name" value="TRANSLOCATION AND ASSEMBLY MODULE SUBUNIT TAMA"/>
    <property type="match status" value="1"/>
</dbReference>
<dbReference type="GO" id="GO:0009306">
    <property type="term" value="P:protein secretion"/>
    <property type="evidence" value="ECO:0007669"/>
    <property type="project" value="TreeGrafter"/>
</dbReference>
<evidence type="ECO:0000256" key="8">
    <source>
        <dbReference type="ARBA" id="ARBA00023237"/>
    </source>
</evidence>
<evidence type="ECO:0000313" key="14">
    <source>
        <dbReference type="EMBL" id="OZY87752.1"/>
    </source>
</evidence>
<dbReference type="Pfam" id="PF01103">
    <property type="entry name" value="Omp85"/>
    <property type="match status" value="1"/>
</dbReference>
<dbReference type="Pfam" id="PF17243">
    <property type="entry name" value="POTRA_TamA_1"/>
    <property type="match status" value="1"/>
</dbReference>
<accession>A0A266QD04</accession>
<evidence type="ECO:0000313" key="15">
    <source>
        <dbReference type="Proteomes" id="UP000216101"/>
    </source>
</evidence>
<evidence type="ECO:0000256" key="3">
    <source>
        <dbReference type="ARBA" id="ARBA00015419"/>
    </source>
</evidence>
<dbReference type="Gene3D" id="2.40.160.50">
    <property type="entry name" value="membrane protein fhac: a member of the omp85/tpsb transporter family"/>
    <property type="match status" value="1"/>
</dbReference>
<dbReference type="GO" id="GO:0009279">
    <property type="term" value="C:cell outer membrane"/>
    <property type="evidence" value="ECO:0007669"/>
    <property type="project" value="UniProtKB-SubCell"/>
</dbReference>
<keyword evidence="4" id="KW-1134">Transmembrane beta strand</keyword>
<proteinExistence type="inferred from homology"/>
<comment type="caution">
    <text evidence="14">The sequence shown here is derived from an EMBL/GenBank/DDBJ whole genome shotgun (WGS) entry which is preliminary data.</text>
</comment>
<dbReference type="RefSeq" id="WP_094985095.1">
    <property type="nucleotide sequence ID" value="NZ_NHNI01000001.1"/>
</dbReference>
<evidence type="ECO:0000256" key="7">
    <source>
        <dbReference type="ARBA" id="ARBA00023136"/>
    </source>
</evidence>
<dbReference type="EMBL" id="NHNI01000001">
    <property type="protein sequence ID" value="OZY87752.1"/>
    <property type="molecule type" value="Genomic_DNA"/>
</dbReference>
<evidence type="ECO:0000256" key="1">
    <source>
        <dbReference type="ARBA" id="ARBA00004442"/>
    </source>
</evidence>
<dbReference type="PANTHER" id="PTHR12815">
    <property type="entry name" value="SORTING AND ASSEMBLY MACHINERY SAMM50 PROTEIN FAMILY MEMBER"/>
    <property type="match status" value="1"/>
</dbReference>
<dbReference type="GO" id="GO:0097347">
    <property type="term" value="C:TAM protein secretion complex"/>
    <property type="evidence" value="ECO:0007669"/>
    <property type="project" value="TreeGrafter"/>
</dbReference>
<dbReference type="InterPro" id="IPR035243">
    <property type="entry name" value="TamA_POTRA_Dom_1"/>
</dbReference>
<organism evidence="14 15">
    <name type="scientific">Cellvibrio mixtus</name>
    <dbReference type="NCBI Taxonomy" id="39650"/>
    <lineage>
        <taxon>Bacteria</taxon>
        <taxon>Pseudomonadati</taxon>
        <taxon>Pseudomonadota</taxon>
        <taxon>Gammaproteobacteria</taxon>
        <taxon>Cellvibrionales</taxon>
        <taxon>Cellvibrionaceae</taxon>
        <taxon>Cellvibrio</taxon>
    </lineage>
</organism>
<sequence length="613" mass="68833">MKIPALRSSPILFVHSIYSHLYSGLALPLWLGASLLLAVCGARAADEPDIEITGGTKALRENIRLHLSLVEESCKTPLWRLNSLLSDSDAEVTAASRALGFYELEYDAKLVRNKDCWGLNIQLTPGDPVLVTELRIEILGEGSQDAIFKPLYDKPGIKVGNRLNHGRYETLKARFSSLASLHGYFDAEFVQSQVSVNVAEKSAVIALVYDTGKRYRIGDINLKHGILDEDFLRRYYNFKSGDYYDTDDLLELKNLYNASNYFAVASVAPDLQALNDHQVPINIELEERKRRAYSVGAGVEADEPRILLGFEDRYLNRRGHRFNADLAVSDIKKTAQATYTIPMRRPAYEFLRFYTGYLEEETVTSLSEKYTYGSSYSYYQDNKWLQTYALDYIQEESTIGRMLPQRTNLIIPSLSFLRTQTDGSPYPLSGWSALGRISGSPESIGSDFSFAQFYGRAKYVKGFSFGRLLLRAELGITETDNVDQLPASVRFFAGGDSSVRGYEYKSLGPTRNIYGPDFVGPLEDPRAAEEVIGGNNLLVTSIEYDYRFEDSNWVAALFYDQGNAADDTHIDVKRGAGVGVRWISPIGPIRIDVAKALDDEKSWMWHISMGPDL</sequence>
<keyword evidence="5" id="KW-0812">Transmembrane</keyword>
<keyword evidence="7" id="KW-0472">Membrane</keyword>
<comment type="subunit">
    <text evidence="10">Interacts with TamB to form the translocation and assembly module (TAM).</text>
</comment>
<reference evidence="15" key="1">
    <citation type="submission" date="2017-05" db="EMBL/GenBank/DDBJ databases">
        <authorList>
            <person name="Barney B.M."/>
        </authorList>
    </citation>
    <scope>NUCLEOTIDE SEQUENCE [LARGE SCALE GENOMIC DNA]</scope>
    <source>
        <strain evidence="15">PSBB022</strain>
    </source>
</reference>
<evidence type="ECO:0000256" key="4">
    <source>
        <dbReference type="ARBA" id="ARBA00022452"/>
    </source>
</evidence>
<dbReference type="InterPro" id="IPR000184">
    <property type="entry name" value="Bac_surfAg_D15"/>
</dbReference>
<evidence type="ECO:0000259" key="12">
    <source>
        <dbReference type="Pfam" id="PF07244"/>
    </source>
</evidence>
<evidence type="ECO:0000256" key="10">
    <source>
        <dbReference type="ARBA" id="ARBA00093548"/>
    </source>
</evidence>
<dbReference type="Gene3D" id="3.10.20.310">
    <property type="entry name" value="membrane protein fhac"/>
    <property type="match status" value="3"/>
</dbReference>
<name>A0A266QD04_9GAMM</name>
<keyword evidence="8" id="KW-0998">Cell outer membrane</keyword>
<dbReference type="Pfam" id="PF07244">
    <property type="entry name" value="POTRA"/>
    <property type="match status" value="1"/>
</dbReference>
<evidence type="ECO:0000256" key="6">
    <source>
        <dbReference type="ARBA" id="ARBA00022729"/>
    </source>
</evidence>
<keyword evidence="15" id="KW-1185">Reference proteome</keyword>
<protein>
    <recommendedName>
        <fullName evidence="3">Translocation and assembly module subunit TamA</fullName>
    </recommendedName>
    <alternativeName>
        <fullName evidence="9">Autotransporter assembly factor TamA</fullName>
    </alternativeName>
</protein>
<gene>
    <name evidence="14" type="ORF">CBP51_12575</name>
</gene>
<keyword evidence="6" id="KW-0732">Signal</keyword>
<evidence type="ECO:0000259" key="13">
    <source>
        <dbReference type="Pfam" id="PF17243"/>
    </source>
</evidence>
<evidence type="ECO:0000259" key="11">
    <source>
        <dbReference type="Pfam" id="PF01103"/>
    </source>
</evidence>
<feature type="domain" description="Bacterial surface antigen (D15)" evidence="11">
    <location>
        <begin position="295"/>
        <end position="601"/>
    </location>
</feature>
<dbReference type="Proteomes" id="UP000216101">
    <property type="component" value="Unassembled WGS sequence"/>
</dbReference>
<evidence type="ECO:0000256" key="9">
    <source>
        <dbReference type="ARBA" id="ARBA00033063"/>
    </source>
</evidence>
<feature type="domain" description="POTRA" evidence="12">
    <location>
        <begin position="215"/>
        <end position="288"/>
    </location>
</feature>